<evidence type="ECO:0000313" key="1">
    <source>
        <dbReference type="EMBL" id="JAU93097.1"/>
    </source>
</evidence>
<reference evidence="1" key="1">
    <citation type="submission" date="2016-07" db="EMBL/GenBank/DDBJ databases">
        <title>De novo transcriptome assembly of four accessions of the metal hyperaccumulator plant Noccaea caerulescens.</title>
        <authorList>
            <person name="Blande D."/>
            <person name="Halimaa P."/>
            <person name="Tervahauta A.I."/>
            <person name="Aarts M.G."/>
            <person name="Karenlampi S.O."/>
        </authorList>
    </citation>
    <scope>NUCLEOTIDE SEQUENCE</scope>
</reference>
<protein>
    <submittedName>
        <fullName evidence="1">Uncharacterized protein</fullName>
    </submittedName>
</protein>
<accession>A0A1J3JL57</accession>
<gene>
    <name evidence="1" type="ORF">MP_TR7883_c5_g1_i1_g.23219</name>
</gene>
<sequence length="83" mass="8498">MVGVAIDVPDKKMNPRSLNVALGVVAANMLTPGAAISGLRIAAEIGLGPLDEKAATFVPTGCPMSVLEGCIFTTGDLVEHHRA</sequence>
<proteinExistence type="predicted"/>
<name>A0A1J3JL57_NOCCA</name>
<dbReference type="EMBL" id="GEVM01012841">
    <property type="protein sequence ID" value="JAU93097.1"/>
    <property type="molecule type" value="Transcribed_RNA"/>
</dbReference>
<organism evidence="1">
    <name type="scientific">Noccaea caerulescens</name>
    <name type="common">Alpine penny-cress</name>
    <name type="synonym">Thlaspi caerulescens</name>
    <dbReference type="NCBI Taxonomy" id="107243"/>
    <lineage>
        <taxon>Eukaryota</taxon>
        <taxon>Viridiplantae</taxon>
        <taxon>Streptophyta</taxon>
        <taxon>Embryophyta</taxon>
        <taxon>Tracheophyta</taxon>
        <taxon>Spermatophyta</taxon>
        <taxon>Magnoliopsida</taxon>
        <taxon>eudicotyledons</taxon>
        <taxon>Gunneridae</taxon>
        <taxon>Pentapetalae</taxon>
        <taxon>rosids</taxon>
        <taxon>malvids</taxon>
        <taxon>Brassicales</taxon>
        <taxon>Brassicaceae</taxon>
        <taxon>Coluteocarpeae</taxon>
        <taxon>Noccaea</taxon>
    </lineage>
</organism>
<dbReference type="AlphaFoldDB" id="A0A1J3JL57"/>